<feature type="transmembrane region" description="Helical" evidence="9">
    <location>
        <begin position="132"/>
        <end position="153"/>
    </location>
</feature>
<comment type="subcellular location">
    <subcellularLocation>
        <location evidence="1">Membrane</location>
        <topology evidence="1">Multi-pass membrane protein</topology>
    </subcellularLocation>
</comment>
<accession>E9P6D5</accession>
<dbReference type="PANTHER" id="PTHR11403">
    <property type="entry name" value="CYTOCHROME C OXIDASE SUBUNIT III"/>
    <property type="match status" value="1"/>
</dbReference>
<sequence>MHQRHPYHLVDPSPWPFGAALSAFVFLIGGVLYMHSYQKGSFVLSFGFLLLLLTMALWWRDVIREATFEGQHTKIVKHGLRYGFLLFIVSEVMFFFGFFWAFFHSSLSPAIEIGGKWPPVGLEVLDPWKIPLANTIILLSSGATLTWSFYGILAQNRKEAITGLVLTVLLAALFTGFQAYEYINAPFSISDGIYGSTFYMTTGLHGLHVLIGTIFLTVCLIRLWNYHFTKKSHLGFEAAVWYWHFVDVVWIFLFISIYWWGGS</sequence>
<keyword evidence="4 8" id="KW-0812">Transmembrane</keyword>
<evidence type="ECO:0000256" key="9">
    <source>
        <dbReference type="SAM" id="Phobius"/>
    </source>
</evidence>
<evidence type="ECO:0000256" key="6">
    <source>
        <dbReference type="ARBA" id="ARBA00022989"/>
    </source>
</evidence>
<feature type="domain" description="Heme-copper oxidase subunit III family profile" evidence="10">
    <location>
        <begin position="3"/>
        <end position="262"/>
    </location>
</feature>
<dbReference type="InterPro" id="IPR000298">
    <property type="entry name" value="Cyt_c_oxidase-like_su3"/>
</dbReference>
<evidence type="ECO:0000256" key="3">
    <source>
        <dbReference type="ARBA" id="ARBA00015944"/>
    </source>
</evidence>
<dbReference type="PROSITE" id="PS50253">
    <property type="entry name" value="COX3"/>
    <property type="match status" value="1"/>
</dbReference>
<feature type="transmembrane region" description="Helical" evidence="9">
    <location>
        <begin position="240"/>
        <end position="260"/>
    </location>
</feature>
<reference evidence="11" key="1">
    <citation type="submission" date="2011-01" db="EMBL/GenBank/DDBJ databases">
        <authorList>
            <person name="Lang B.F."/>
            <person name="Burger G.B."/>
        </authorList>
    </citation>
    <scope>NUCLEOTIDE SEQUENCE</scope>
    <source>
        <strain evidence="11">UTEX 64</strain>
    </source>
</reference>
<evidence type="ECO:0000256" key="2">
    <source>
        <dbReference type="ARBA" id="ARBA00010581"/>
    </source>
</evidence>
<evidence type="ECO:0000256" key="1">
    <source>
        <dbReference type="ARBA" id="ARBA00004141"/>
    </source>
</evidence>
<keyword evidence="6 9" id="KW-1133">Transmembrane helix</keyword>
<dbReference type="FunFam" id="1.20.120.80:FF:000002">
    <property type="entry name" value="Cytochrome c oxidase subunit 3"/>
    <property type="match status" value="1"/>
</dbReference>
<proteinExistence type="inferred from homology"/>
<dbReference type="InterPro" id="IPR035973">
    <property type="entry name" value="Cyt_c_oxidase_su3-like_sf"/>
</dbReference>
<gene>
    <name evidence="11" type="primary">cox3</name>
</gene>
<evidence type="ECO:0000256" key="4">
    <source>
        <dbReference type="ARBA" id="ARBA00022692"/>
    </source>
</evidence>
<dbReference type="InterPro" id="IPR033945">
    <property type="entry name" value="Cyt_c_oxase_su3_dom"/>
</dbReference>
<evidence type="ECO:0000256" key="7">
    <source>
        <dbReference type="ARBA" id="ARBA00023136"/>
    </source>
</evidence>
<dbReference type="PANTHER" id="PTHR11403:SF7">
    <property type="entry name" value="CYTOCHROME C OXIDASE SUBUNIT 3"/>
    <property type="match status" value="1"/>
</dbReference>
<dbReference type="RefSeq" id="YP_004222747.1">
    <property type="nucleotide sequence ID" value="NC_015117.1"/>
</dbReference>
<keyword evidence="8 11" id="KW-0496">Mitochondrion</keyword>
<comment type="function">
    <text evidence="8">Component of the cytochrome c oxidase, the last enzyme in the mitochondrial electron transport chain which drives oxidative phosphorylation. The respiratory chain contains 3 multisubunit complexes succinate dehydrogenase (complex II, CII), ubiquinol-cytochrome c oxidoreductase (cytochrome b-c1 complex, complex III, CIII) and cytochrome c oxidase (complex IV, CIV), that cooperate to transfer electrons derived from NADH and succinate to molecular oxygen, creating an electrochemical gradient over the inner membrane that drives transmembrane transport and the ATP synthase. Cytochrome c oxidase is the component of the respiratory chain that catalyzes the reduction of oxygen to water. Electrons originating from reduced cytochrome c in the intermembrane space (IMS) are transferred via the dinuclear copper A center (CU(A)) of subunit 2 and heme A of subunit 1 to the active site in subunit 1, a binuclear center (BNC) formed by heme A3 and copper B (CU(B)). The BNC reduces molecular oxygen to 2 water molecules using 4 electrons from cytochrome c in the IMS and 4 protons from the mitochondrial matrix.</text>
</comment>
<dbReference type="GO" id="GO:0006123">
    <property type="term" value="P:mitochondrial electron transport, cytochrome c to oxygen"/>
    <property type="evidence" value="ECO:0007669"/>
    <property type="project" value="UniProtKB-ARBA"/>
</dbReference>
<keyword evidence="7 9" id="KW-0472">Membrane</keyword>
<dbReference type="GO" id="GO:0031967">
    <property type="term" value="C:organelle envelope"/>
    <property type="evidence" value="ECO:0007669"/>
    <property type="project" value="UniProtKB-ARBA"/>
</dbReference>
<dbReference type="Gene3D" id="1.10.287.70">
    <property type="match status" value="1"/>
</dbReference>
<feature type="transmembrane region" description="Helical" evidence="9">
    <location>
        <begin position="207"/>
        <end position="228"/>
    </location>
</feature>
<dbReference type="AlphaFoldDB" id="E9P6D5"/>
<dbReference type="GO" id="GO:0016491">
    <property type="term" value="F:oxidoreductase activity"/>
    <property type="evidence" value="ECO:0007669"/>
    <property type="project" value="UniProtKB-KW"/>
</dbReference>
<dbReference type="InterPro" id="IPR024791">
    <property type="entry name" value="Cyt_c/ubiquinol_Oxase_su3"/>
</dbReference>
<dbReference type="Pfam" id="PF00510">
    <property type="entry name" value="COX3"/>
    <property type="match status" value="1"/>
</dbReference>
<dbReference type="GO" id="GO:0031090">
    <property type="term" value="C:organelle membrane"/>
    <property type="evidence" value="ECO:0007669"/>
    <property type="project" value="UniProtKB-ARBA"/>
</dbReference>
<dbReference type="SUPFAM" id="SSF81452">
    <property type="entry name" value="Cytochrome c oxidase subunit III-like"/>
    <property type="match status" value="1"/>
</dbReference>
<feature type="transmembrane region" description="Helical" evidence="9">
    <location>
        <begin position="40"/>
        <end position="59"/>
    </location>
</feature>
<evidence type="ECO:0000313" key="11">
    <source>
        <dbReference type="EMBL" id="ADW83119.1"/>
    </source>
</evidence>
<dbReference type="GeneID" id="10210867"/>
<dbReference type="FunFam" id="1.10.287.70:FF:000082">
    <property type="entry name" value="Cytochrome c oxidase subunit 3"/>
    <property type="match status" value="1"/>
</dbReference>
<geneLocation type="mitochondrion" evidence="11"/>
<dbReference type="InterPro" id="IPR013833">
    <property type="entry name" value="Cyt_c_oxidase_su3_a-hlx"/>
</dbReference>
<dbReference type="EMBL" id="HQ908425">
    <property type="protein sequence ID" value="ADW83119.1"/>
    <property type="molecule type" value="Genomic_DNA"/>
</dbReference>
<evidence type="ECO:0000259" key="10">
    <source>
        <dbReference type="PROSITE" id="PS50253"/>
    </source>
</evidence>
<keyword evidence="5" id="KW-1278">Translocase</keyword>
<protein>
    <recommendedName>
        <fullName evidence="3 8">Cytochrome c oxidase subunit 3</fullName>
    </recommendedName>
</protein>
<organism evidence="11">
    <name type="scientific">Glaucocystis nostochinearum</name>
    <dbReference type="NCBI Taxonomy" id="38271"/>
    <lineage>
        <taxon>Eukaryota</taxon>
        <taxon>Glaucocystophyceae</taxon>
        <taxon>Glaucocystales</taxon>
        <taxon>Glaucocystaceae</taxon>
        <taxon>Glaucocystis</taxon>
    </lineage>
</organism>
<dbReference type="GO" id="GO:0045277">
    <property type="term" value="C:respiratory chain complex IV"/>
    <property type="evidence" value="ECO:0007669"/>
    <property type="project" value="UniProtKB-ARBA"/>
</dbReference>
<dbReference type="CDD" id="cd01665">
    <property type="entry name" value="Cyt_c_Oxidase_III"/>
    <property type="match status" value="1"/>
</dbReference>
<dbReference type="GO" id="GO:0004129">
    <property type="term" value="F:cytochrome-c oxidase activity"/>
    <property type="evidence" value="ECO:0007669"/>
    <property type="project" value="InterPro"/>
</dbReference>
<dbReference type="Gene3D" id="1.20.120.80">
    <property type="entry name" value="Cytochrome c oxidase, subunit III, four-helix bundle"/>
    <property type="match status" value="1"/>
</dbReference>
<comment type="similarity">
    <text evidence="2 8">Belongs to the cytochrome c oxidase subunit 3 family.</text>
</comment>
<keyword evidence="11" id="KW-0560">Oxidoreductase</keyword>
<name>E9P6D5_9EUKA</name>
<feature type="transmembrane region" description="Helical" evidence="9">
    <location>
        <begin position="160"/>
        <end position="180"/>
    </location>
</feature>
<evidence type="ECO:0000256" key="8">
    <source>
        <dbReference type="RuleBase" id="RU003375"/>
    </source>
</evidence>
<feature type="transmembrane region" description="Helical" evidence="9">
    <location>
        <begin position="80"/>
        <end position="103"/>
    </location>
</feature>
<feature type="transmembrane region" description="Helical" evidence="9">
    <location>
        <begin position="12"/>
        <end position="34"/>
    </location>
</feature>
<dbReference type="GO" id="GO:0005739">
    <property type="term" value="C:mitochondrion"/>
    <property type="evidence" value="ECO:0007669"/>
    <property type="project" value="TreeGrafter"/>
</dbReference>
<evidence type="ECO:0000256" key="5">
    <source>
        <dbReference type="ARBA" id="ARBA00022967"/>
    </source>
</evidence>